<comment type="similarity">
    <text evidence="10">Belongs to the monovalent cation:proton antiporter 1 (CPA1) transporter (TC 2.A.36) family.</text>
</comment>
<keyword evidence="10" id="KW-0050">Antiport</keyword>
<reference evidence="12" key="1">
    <citation type="submission" date="2020-09" db="EMBL/GenBank/DDBJ databases">
        <authorList>
            <person name="Kim M.K."/>
        </authorList>
    </citation>
    <scope>NUCLEOTIDE SEQUENCE</scope>
    <source>
        <strain evidence="12">BT704</strain>
    </source>
</reference>
<keyword evidence="6 10" id="KW-0915">Sodium</keyword>
<evidence type="ECO:0000256" key="9">
    <source>
        <dbReference type="ARBA" id="ARBA00023201"/>
    </source>
</evidence>
<keyword evidence="4 10" id="KW-0812">Transmembrane</keyword>
<evidence type="ECO:0000256" key="1">
    <source>
        <dbReference type="ARBA" id="ARBA00004651"/>
    </source>
</evidence>
<gene>
    <name evidence="12" type="ORF">IC230_02025</name>
</gene>
<dbReference type="GO" id="GO:0098719">
    <property type="term" value="P:sodium ion import across plasma membrane"/>
    <property type="evidence" value="ECO:0007669"/>
    <property type="project" value="TreeGrafter"/>
</dbReference>
<evidence type="ECO:0000313" key="13">
    <source>
        <dbReference type="Proteomes" id="UP000653797"/>
    </source>
</evidence>
<keyword evidence="7 10" id="KW-0406">Ion transport</keyword>
<evidence type="ECO:0000256" key="6">
    <source>
        <dbReference type="ARBA" id="ARBA00023053"/>
    </source>
</evidence>
<dbReference type="InterPro" id="IPR006153">
    <property type="entry name" value="Cation/H_exchanger_TM"/>
</dbReference>
<protein>
    <submittedName>
        <fullName evidence="12">Na+/H+ antiporter</fullName>
    </submittedName>
</protein>
<evidence type="ECO:0000256" key="7">
    <source>
        <dbReference type="ARBA" id="ARBA00023065"/>
    </source>
</evidence>
<evidence type="ECO:0000259" key="11">
    <source>
        <dbReference type="Pfam" id="PF00999"/>
    </source>
</evidence>
<keyword evidence="8 10" id="KW-0472">Membrane</keyword>
<dbReference type="PANTHER" id="PTHR10110:SF86">
    <property type="entry name" value="SODIUM_HYDROGEN EXCHANGER 7"/>
    <property type="match status" value="1"/>
</dbReference>
<feature type="transmembrane region" description="Helical" evidence="10">
    <location>
        <begin position="272"/>
        <end position="292"/>
    </location>
</feature>
<accession>A0A927AXI1</accession>
<feature type="transmembrane region" description="Helical" evidence="10">
    <location>
        <begin position="30"/>
        <end position="50"/>
    </location>
</feature>
<keyword evidence="9 10" id="KW-0739">Sodium transport</keyword>
<dbReference type="InterPro" id="IPR004705">
    <property type="entry name" value="Cation/H_exchanger_CPA1_bac"/>
</dbReference>
<dbReference type="Gene3D" id="6.10.140.1330">
    <property type="match status" value="1"/>
</dbReference>
<feature type="domain" description="Cation/H+ exchanger transmembrane" evidence="11">
    <location>
        <begin position="13"/>
        <end position="406"/>
    </location>
</feature>
<dbReference type="PANTHER" id="PTHR10110">
    <property type="entry name" value="SODIUM/HYDROGEN EXCHANGER"/>
    <property type="match status" value="1"/>
</dbReference>
<comment type="function">
    <text evidence="10">Na(+)/H(+) antiporter that extrudes sodium in exchange for external protons.</text>
</comment>
<comment type="caution">
    <text evidence="10">Lacks conserved residue(s) required for the propagation of feature annotation.</text>
</comment>
<keyword evidence="2 10" id="KW-0813">Transport</keyword>
<dbReference type="NCBIfam" id="TIGR00831">
    <property type="entry name" value="a_cpa1"/>
    <property type="match status" value="1"/>
</dbReference>
<dbReference type="GO" id="GO:0051453">
    <property type="term" value="P:regulation of intracellular pH"/>
    <property type="evidence" value="ECO:0007669"/>
    <property type="project" value="TreeGrafter"/>
</dbReference>
<dbReference type="AlphaFoldDB" id="A0A927AXI1"/>
<dbReference type="Proteomes" id="UP000653797">
    <property type="component" value="Unassembled WGS sequence"/>
</dbReference>
<feature type="transmembrane region" description="Helical" evidence="10">
    <location>
        <begin position="304"/>
        <end position="327"/>
    </location>
</feature>
<feature type="transmembrane region" description="Helical" evidence="10">
    <location>
        <begin position="184"/>
        <end position="205"/>
    </location>
</feature>
<proteinExistence type="inferred from homology"/>
<sequence>MFESLLVIAIVLLLATIVLTVISNRLGISAPIFLVIAGLVISLMPGIPHLRLDPDLLFVILLPPLLYRAAWNTNWNDFWSNRRPISLHGLGLVIATAVGIAYLSHALIPNFSLAQGFLLGSIVAPPDALAATSVLQQLKIRQRIVTILEGESLINDAASLIVFRFALAAVVSGQFSFWEASADFLLASCVGISIGCGIAGLMYLLQRFVPTSPSMDTVLSIAAPYVMYLCAEKADASGILAVVSGGFVSAYYASKTLTPQAKLQIQGVWETLVFILNGFVFILIGLQLPIIISKLKWIPLPVAIGFGLAISVAVVLIRMVWVFPATYLPRLLNPRLRANDPYPGWRAVFLLGWCGMRGVVTLASALTIPLLLNDQRVFPFRTLIIFIAFTVIIFTLIVQGLSLPYLTRYLALNEPDNDENQLTDLTNRLTDRVLDHLLNHYSENVLTHEMREQLAQKTLIIQTDTEIVVSESGTPQQYQQLKREIITIRREELARLRRQNAFSEAIIRQKEFELDLEQIALS</sequence>
<evidence type="ECO:0000256" key="10">
    <source>
        <dbReference type="RuleBase" id="RU366002"/>
    </source>
</evidence>
<feature type="transmembrane region" description="Helical" evidence="10">
    <location>
        <begin position="114"/>
        <end position="136"/>
    </location>
</feature>
<evidence type="ECO:0000256" key="5">
    <source>
        <dbReference type="ARBA" id="ARBA00022989"/>
    </source>
</evidence>
<comment type="subcellular location">
    <subcellularLocation>
        <location evidence="1 10">Cell membrane</location>
        <topology evidence="1 10">Multi-pass membrane protein</topology>
    </subcellularLocation>
</comment>
<feature type="transmembrane region" description="Helical" evidence="10">
    <location>
        <begin position="87"/>
        <end position="108"/>
    </location>
</feature>
<keyword evidence="13" id="KW-1185">Reference proteome</keyword>
<dbReference type="GO" id="GO:0015385">
    <property type="term" value="F:sodium:proton antiporter activity"/>
    <property type="evidence" value="ECO:0007669"/>
    <property type="project" value="InterPro"/>
</dbReference>
<comment type="caution">
    <text evidence="12">The sequence shown here is derived from an EMBL/GenBank/DDBJ whole genome shotgun (WGS) entry which is preliminary data.</text>
</comment>
<feature type="transmembrane region" description="Helical" evidence="10">
    <location>
        <begin position="6"/>
        <end position="23"/>
    </location>
</feature>
<evidence type="ECO:0000256" key="4">
    <source>
        <dbReference type="ARBA" id="ARBA00022692"/>
    </source>
</evidence>
<dbReference type="GO" id="GO:0005886">
    <property type="term" value="C:plasma membrane"/>
    <property type="evidence" value="ECO:0007669"/>
    <property type="project" value="UniProtKB-SubCell"/>
</dbReference>
<evidence type="ECO:0000256" key="8">
    <source>
        <dbReference type="ARBA" id="ARBA00023136"/>
    </source>
</evidence>
<feature type="transmembrane region" description="Helical" evidence="10">
    <location>
        <begin position="56"/>
        <end position="75"/>
    </location>
</feature>
<dbReference type="InterPro" id="IPR018422">
    <property type="entry name" value="Cation/H_exchanger_CPA1"/>
</dbReference>
<keyword evidence="5 10" id="KW-1133">Transmembrane helix</keyword>
<organism evidence="12 13">
    <name type="scientific">Spirosoma validum</name>
    <dbReference type="NCBI Taxonomy" id="2771355"/>
    <lineage>
        <taxon>Bacteria</taxon>
        <taxon>Pseudomonadati</taxon>
        <taxon>Bacteroidota</taxon>
        <taxon>Cytophagia</taxon>
        <taxon>Cytophagales</taxon>
        <taxon>Cytophagaceae</taxon>
        <taxon>Spirosoma</taxon>
    </lineage>
</organism>
<dbReference type="GO" id="GO:0015386">
    <property type="term" value="F:potassium:proton antiporter activity"/>
    <property type="evidence" value="ECO:0007669"/>
    <property type="project" value="TreeGrafter"/>
</dbReference>
<evidence type="ECO:0000256" key="3">
    <source>
        <dbReference type="ARBA" id="ARBA00022475"/>
    </source>
</evidence>
<dbReference type="EMBL" id="JACXAA010000001">
    <property type="protein sequence ID" value="MBD2751654.1"/>
    <property type="molecule type" value="Genomic_DNA"/>
</dbReference>
<keyword evidence="3 10" id="KW-1003">Cell membrane</keyword>
<dbReference type="Pfam" id="PF00999">
    <property type="entry name" value="Na_H_Exchanger"/>
    <property type="match status" value="1"/>
</dbReference>
<feature type="transmembrane region" description="Helical" evidence="10">
    <location>
        <begin position="347"/>
        <end position="371"/>
    </location>
</feature>
<evidence type="ECO:0000256" key="2">
    <source>
        <dbReference type="ARBA" id="ARBA00022448"/>
    </source>
</evidence>
<feature type="transmembrane region" description="Helical" evidence="10">
    <location>
        <begin position="383"/>
        <end position="406"/>
    </location>
</feature>
<dbReference type="RefSeq" id="WP_191037291.1">
    <property type="nucleotide sequence ID" value="NZ_JACXAA010000001.1"/>
</dbReference>
<name>A0A927AXI1_9BACT</name>
<evidence type="ECO:0000313" key="12">
    <source>
        <dbReference type="EMBL" id="MBD2751654.1"/>
    </source>
</evidence>